<dbReference type="InterPro" id="IPR015422">
    <property type="entry name" value="PyrdxlP-dep_Trfase_small"/>
</dbReference>
<dbReference type="InterPro" id="IPR015421">
    <property type="entry name" value="PyrdxlP-dep_Trfase_major"/>
</dbReference>
<keyword evidence="5 7" id="KW-0663">Pyridoxal phosphate</keyword>
<dbReference type="Gene3D" id="3.40.640.10">
    <property type="entry name" value="Type I PLP-dependent aspartate aminotransferase-like (Major domain)"/>
    <property type="match status" value="1"/>
</dbReference>
<evidence type="ECO:0000256" key="4">
    <source>
        <dbReference type="ARBA" id="ARBA00013049"/>
    </source>
</evidence>
<sequence>MMRRFGLLRKAISSSPEKYLQRRCLSPPQAATAQLQQNDGPVPKMPAFDYTPPPYTGPTADEILRKRKEYLSPSMFYFYKKPLNIVDGKMQYLFDESGRRYLDAFGGIATVCCGHCHPDVVRTIVDQTKKLQHSTILYLNNEIADFAEALASKLPGDLKVVFFTNSGTEANELAMMIAKLYTGCNDIVSLRNAYHGNAAGTMGATAQCNWKFNVVQTGVHHAMNPDPYRGAFGSDGEKYAKDVHDLIQFGTSGNIAGFICEAIQGVGGIVELAPGYLSAVYSTIKKAGGLFISDEVQSGFARTGSHFWGFESHGVVPDIVTMAKGIGNGIPLGAVVTTPEIAQVLTRRSYFNTFGGNPVCTAAGHAVLKVIEKEKLQENAQAVGSHLKERLNVLKDKYEIIGDVRGRGLMLGVELVTDRQQKTPANAEILHVMEQMKDMGVLVGKGGFYGNVFRVTPPLCFTKEDADYFVDVMDYAMSKI</sequence>
<comment type="catalytic activity">
    <reaction evidence="1">
        <text>glyoxylate + L-alanine = glycine + pyruvate</text>
        <dbReference type="Rhea" id="RHEA:24248"/>
        <dbReference type="ChEBI" id="CHEBI:15361"/>
        <dbReference type="ChEBI" id="CHEBI:36655"/>
        <dbReference type="ChEBI" id="CHEBI:57305"/>
        <dbReference type="ChEBI" id="CHEBI:57972"/>
        <dbReference type="EC" id="2.6.1.44"/>
    </reaction>
</comment>
<dbReference type="InterPro" id="IPR015424">
    <property type="entry name" value="PyrdxlP-dep_Trfase"/>
</dbReference>
<dbReference type="GO" id="GO:0008453">
    <property type="term" value="F:alanine-glyoxylate transaminase activity"/>
    <property type="evidence" value="ECO:0007669"/>
    <property type="project" value="UniProtKB-EC"/>
</dbReference>
<evidence type="ECO:0000256" key="1">
    <source>
        <dbReference type="ARBA" id="ARBA00001781"/>
    </source>
</evidence>
<evidence type="ECO:0000313" key="9">
    <source>
        <dbReference type="Proteomes" id="UP000077755"/>
    </source>
</evidence>
<comment type="similarity">
    <text evidence="3 7">Belongs to the class-III pyridoxal-phosphate-dependent aminotransferase family.</text>
</comment>
<keyword evidence="9" id="KW-1185">Reference proteome</keyword>
<dbReference type="Gene3D" id="3.90.1150.10">
    <property type="entry name" value="Aspartate Aminotransferase, domain 1"/>
    <property type="match status" value="1"/>
</dbReference>
<protein>
    <recommendedName>
        <fullName evidence="4">alanine--glyoxylate transaminase</fullName>
        <ecNumber evidence="4">2.6.1.44</ecNumber>
    </recommendedName>
</protein>
<proteinExistence type="inferred from homology"/>
<reference evidence="8" key="1">
    <citation type="journal article" date="2016" name="Nat. Genet.">
        <title>A high-quality carrot genome assembly provides new insights into carotenoid accumulation and asterid genome evolution.</title>
        <authorList>
            <person name="Iorizzo M."/>
            <person name="Ellison S."/>
            <person name="Senalik D."/>
            <person name="Zeng P."/>
            <person name="Satapoomin P."/>
            <person name="Huang J."/>
            <person name="Bowman M."/>
            <person name="Iovene M."/>
            <person name="Sanseverino W."/>
            <person name="Cavagnaro P."/>
            <person name="Yildiz M."/>
            <person name="Macko-Podgorni A."/>
            <person name="Moranska E."/>
            <person name="Grzebelus E."/>
            <person name="Grzebelus D."/>
            <person name="Ashrafi H."/>
            <person name="Zheng Z."/>
            <person name="Cheng S."/>
            <person name="Spooner D."/>
            <person name="Van Deynze A."/>
            <person name="Simon P."/>
        </authorList>
    </citation>
    <scope>NUCLEOTIDE SEQUENCE</scope>
    <source>
        <tissue evidence="8">Leaf</tissue>
    </source>
</reference>
<accession>A0AAF0XH25</accession>
<keyword evidence="6" id="KW-0601">Photorespiration</keyword>
<evidence type="ECO:0000313" key="8">
    <source>
        <dbReference type="EMBL" id="WOH08066.1"/>
    </source>
</evidence>
<dbReference type="InterPro" id="IPR005814">
    <property type="entry name" value="Aminotrans_3"/>
</dbReference>
<evidence type="ECO:0000256" key="3">
    <source>
        <dbReference type="ARBA" id="ARBA00008954"/>
    </source>
</evidence>
<dbReference type="Proteomes" id="UP000077755">
    <property type="component" value="Chromosome 7"/>
</dbReference>
<evidence type="ECO:0000256" key="6">
    <source>
        <dbReference type="ARBA" id="ARBA00023238"/>
    </source>
</evidence>
<dbReference type="PANTHER" id="PTHR45688">
    <property type="match status" value="1"/>
</dbReference>
<organism evidence="8 9">
    <name type="scientific">Daucus carota subsp. sativus</name>
    <name type="common">Carrot</name>
    <dbReference type="NCBI Taxonomy" id="79200"/>
    <lineage>
        <taxon>Eukaryota</taxon>
        <taxon>Viridiplantae</taxon>
        <taxon>Streptophyta</taxon>
        <taxon>Embryophyta</taxon>
        <taxon>Tracheophyta</taxon>
        <taxon>Spermatophyta</taxon>
        <taxon>Magnoliopsida</taxon>
        <taxon>eudicotyledons</taxon>
        <taxon>Gunneridae</taxon>
        <taxon>Pentapetalae</taxon>
        <taxon>asterids</taxon>
        <taxon>campanulids</taxon>
        <taxon>Apiales</taxon>
        <taxon>Apiaceae</taxon>
        <taxon>Apioideae</taxon>
        <taxon>Scandiceae</taxon>
        <taxon>Daucinae</taxon>
        <taxon>Daucus</taxon>
        <taxon>Daucus sect. Daucus</taxon>
    </lineage>
</organism>
<dbReference type="InterPro" id="IPR049704">
    <property type="entry name" value="Aminotrans_3_PPA_site"/>
</dbReference>
<evidence type="ECO:0000256" key="7">
    <source>
        <dbReference type="RuleBase" id="RU003560"/>
    </source>
</evidence>
<dbReference type="SUPFAM" id="SSF53383">
    <property type="entry name" value="PLP-dependent transferases"/>
    <property type="match status" value="1"/>
</dbReference>
<name>A0AAF0XH25_DAUCS</name>
<dbReference type="EMBL" id="CP093349">
    <property type="protein sequence ID" value="WOH08066.1"/>
    <property type="molecule type" value="Genomic_DNA"/>
</dbReference>
<dbReference type="GO" id="GO:0030170">
    <property type="term" value="F:pyridoxal phosphate binding"/>
    <property type="evidence" value="ECO:0007669"/>
    <property type="project" value="InterPro"/>
</dbReference>
<evidence type="ECO:0000256" key="2">
    <source>
        <dbReference type="ARBA" id="ARBA00001933"/>
    </source>
</evidence>
<dbReference type="PANTHER" id="PTHR45688:SF13">
    <property type="entry name" value="ALANINE--GLYOXYLATE AMINOTRANSFERASE 2-LIKE"/>
    <property type="match status" value="1"/>
</dbReference>
<dbReference type="AlphaFoldDB" id="A0AAF0XH25"/>
<evidence type="ECO:0000256" key="5">
    <source>
        <dbReference type="ARBA" id="ARBA00022898"/>
    </source>
</evidence>
<dbReference type="GO" id="GO:0005739">
    <property type="term" value="C:mitochondrion"/>
    <property type="evidence" value="ECO:0007669"/>
    <property type="project" value="TreeGrafter"/>
</dbReference>
<dbReference type="KEGG" id="dcr:108196627"/>
<dbReference type="FunFam" id="3.40.640.10:FF:000004">
    <property type="entry name" value="Acetylornithine aminotransferase"/>
    <property type="match status" value="1"/>
</dbReference>
<dbReference type="CDD" id="cd00610">
    <property type="entry name" value="OAT_like"/>
    <property type="match status" value="1"/>
</dbReference>
<comment type="cofactor">
    <cofactor evidence="2">
        <name>pyridoxal 5'-phosphate</name>
        <dbReference type="ChEBI" id="CHEBI:597326"/>
    </cofactor>
</comment>
<dbReference type="PIRSF" id="PIRSF000521">
    <property type="entry name" value="Transaminase_4ab_Lys_Orn"/>
    <property type="match status" value="1"/>
</dbReference>
<dbReference type="EC" id="2.6.1.44" evidence="4"/>
<dbReference type="PROSITE" id="PS00600">
    <property type="entry name" value="AA_TRANSFER_CLASS_3"/>
    <property type="match status" value="1"/>
</dbReference>
<gene>
    <name evidence="8" type="ORF">DCAR_0727503</name>
</gene>
<dbReference type="GO" id="GO:0009853">
    <property type="term" value="P:photorespiration"/>
    <property type="evidence" value="ECO:0007669"/>
    <property type="project" value="UniProtKB-KW"/>
</dbReference>
<dbReference type="Pfam" id="PF00202">
    <property type="entry name" value="Aminotran_3"/>
    <property type="match status" value="1"/>
</dbReference>
<reference evidence="8" key="2">
    <citation type="submission" date="2022-03" db="EMBL/GenBank/DDBJ databases">
        <title>Draft title - Genomic analysis of global carrot germplasm unveils the trajectory of domestication and the origin of high carotenoid orange carrot.</title>
        <authorList>
            <person name="Iorizzo M."/>
            <person name="Ellison S."/>
            <person name="Senalik D."/>
            <person name="Macko-Podgorni A."/>
            <person name="Grzebelus D."/>
            <person name="Bostan H."/>
            <person name="Rolling W."/>
            <person name="Curaba J."/>
            <person name="Simon P."/>
        </authorList>
    </citation>
    <scope>NUCLEOTIDE SEQUENCE</scope>
    <source>
        <tissue evidence="8">Leaf</tissue>
    </source>
</reference>